<feature type="domain" description="PIN like" evidence="1">
    <location>
        <begin position="15"/>
        <end position="94"/>
    </location>
</feature>
<evidence type="ECO:0000313" key="2">
    <source>
        <dbReference type="EMBL" id="EUJ29876.1"/>
    </source>
</evidence>
<comment type="caution">
    <text evidence="2">The sequence shown here is derived from an EMBL/GenBank/DDBJ whole genome shotgun (WGS) entry which is preliminary data.</text>
</comment>
<dbReference type="AlphaFoldDB" id="A0A829R9Q9"/>
<dbReference type="InterPro" id="IPR041578">
    <property type="entry name" value="PIN_8"/>
</dbReference>
<evidence type="ECO:0000259" key="1">
    <source>
        <dbReference type="Pfam" id="PF18476"/>
    </source>
</evidence>
<dbReference type="Pfam" id="PF18476">
    <property type="entry name" value="PIN_8"/>
    <property type="match status" value="1"/>
</dbReference>
<name>A0A829R9Q9_LISGR</name>
<dbReference type="Proteomes" id="UP000019251">
    <property type="component" value="Unassembled WGS sequence"/>
</dbReference>
<reference evidence="2 3" key="1">
    <citation type="submission" date="2012-12" db="EMBL/GenBank/DDBJ databases">
        <title>Novel taxa of Listeriaceae from agricultural environments in the United States.</title>
        <authorList>
            <person name="den Bakker H.C."/>
            <person name="Allred A."/>
            <person name="Warchocki S."/>
            <person name="Wright E.M."/>
            <person name="Burrell A."/>
            <person name="Nightingale K.K."/>
            <person name="Kephart D."/>
            <person name="Wiedmann M."/>
        </authorList>
    </citation>
    <scope>NUCLEOTIDE SEQUENCE [LARGE SCALE GENOMIC DNA]</scope>
    <source>
        <strain evidence="2 3">FSL F6-1183</strain>
    </source>
</reference>
<dbReference type="EMBL" id="AODG01000004">
    <property type="protein sequence ID" value="EUJ29876.1"/>
    <property type="molecule type" value="Genomic_DNA"/>
</dbReference>
<sequence>MSKELNLIDNQDKGEILAELLKGKVNNADKREIIKFINEHGKDRYDKQVPPGYLDKKVKEGDIRTFGDFEYDRMYGDLILWKEILLYCEKNKIKKMCFNIR</sequence>
<organism evidence="2 3">
    <name type="scientific">Listeria grayi FSL F6-1183</name>
    <dbReference type="NCBI Taxonomy" id="1265827"/>
    <lineage>
        <taxon>Bacteria</taxon>
        <taxon>Bacillati</taxon>
        <taxon>Bacillota</taxon>
        <taxon>Bacilli</taxon>
        <taxon>Bacillales</taxon>
        <taxon>Listeriaceae</taxon>
        <taxon>Listeria</taxon>
    </lineage>
</organism>
<evidence type="ECO:0000313" key="3">
    <source>
        <dbReference type="Proteomes" id="UP000019251"/>
    </source>
</evidence>
<protein>
    <recommendedName>
        <fullName evidence="1">PIN like domain-containing protein</fullName>
    </recommendedName>
</protein>
<accession>A0A829R9Q9</accession>
<dbReference type="RefSeq" id="WP_052009073.1">
    <property type="nucleotide sequence ID" value="NZ_AODG01000004.1"/>
</dbReference>
<proteinExistence type="predicted"/>
<gene>
    <name evidence="2" type="ORF">LMUR_02177</name>
</gene>